<accession>A0A4R0NZS3</accession>
<dbReference type="AlphaFoldDB" id="A0A4R0NZS3"/>
<feature type="transmembrane region" description="Helical" evidence="2">
    <location>
        <begin position="12"/>
        <end position="29"/>
    </location>
</feature>
<comment type="caution">
    <text evidence="4">The sequence shown here is derived from an EMBL/GenBank/DDBJ whole genome shotgun (WGS) entry which is preliminary data.</text>
</comment>
<dbReference type="EMBL" id="SJSN01000010">
    <property type="protein sequence ID" value="TCD07695.1"/>
    <property type="molecule type" value="Genomic_DNA"/>
</dbReference>
<evidence type="ECO:0000259" key="3">
    <source>
        <dbReference type="Pfam" id="PF12508"/>
    </source>
</evidence>
<keyword evidence="5" id="KW-1185">Reference proteome</keyword>
<dbReference type="OrthoDB" id="1453786at2"/>
<feature type="region of interest" description="Disordered" evidence="1">
    <location>
        <begin position="117"/>
        <end position="140"/>
    </location>
</feature>
<sequence length="404" mass="45005">MKKINLNRPRYVLPILSLPFILILFYVYTQSAGKSPAPEISGDQINPDIAKVSTDISEKGLVDKLEAYRERYRQGDGYTAIGTVQEADQAIQKGSSGYNQAEKRMLDSIEYALKSAGSPARSFSQPARQLQTPQLRASPSQKILARDRALASALNAIDQQQRGIERERPRPPQADPMSLFRAQMALVDSMGKANDPDYQSRIRKSEREKPGLKVTETSILPVYPLSLTHHPDNTIFAERLTQAHIPAIIDEPLTAFSGSRIRIRVLSDLLVGRIQVKKNTELYGIISGFSAQRVFISVSSLGYQGELLPVRLEVYDLDGIKGIYVPASAFRELTRELGSNSTQGLSLESSGEENKQLMSIMGRMFQSTSAALNRMMRQNKAKISYATHVLLIDPEQLQKRQAKP</sequence>
<gene>
    <name evidence="4" type="primary">traM</name>
    <name evidence="4" type="ORF">EZ449_14270</name>
</gene>
<dbReference type="Pfam" id="PF12508">
    <property type="entry name" value="Transposon_TraM"/>
    <property type="match status" value="1"/>
</dbReference>
<keyword evidence="2" id="KW-0812">Transmembrane</keyword>
<keyword evidence="2" id="KW-0472">Membrane</keyword>
<feature type="domain" description="Conjugative transposon TraM C-terminal" evidence="3">
    <location>
        <begin position="245"/>
        <end position="391"/>
    </location>
</feature>
<evidence type="ECO:0000256" key="2">
    <source>
        <dbReference type="SAM" id="Phobius"/>
    </source>
</evidence>
<name>A0A4R0NZS3_9SPHI</name>
<dbReference type="InterPro" id="IPR055407">
    <property type="entry name" value="TraM_C"/>
</dbReference>
<evidence type="ECO:0000313" key="4">
    <source>
        <dbReference type="EMBL" id="TCD07695.1"/>
    </source>
</evidence>
<keyword evidence="2" id="KW-1133">Transmembrane helix</keyword>
<evidence type="ECO:0000256" key="1">
    <source>
        <dbReference type="SAM" id="MobiDB-lite"/>
    </source>
</evidence>
<dbReference type="RefSeq" id="WP_131559940.1">
    <property type="nucleotide sequence ID" value="NZ_SJSN01000010.1"/>
</dbReference>
<evidence type="ECO:0000313" key="5">
    <source>
        <dbReference type="Proteomes" id="UP000291485"/>
    </source>
</evidence>
<proteinExistence type="predicted"/>
<organism evidence="4 5">
    <name type="scientific">Pedobacter frigidisoli</name>
    <dbReference type="NCBI Taxonomy" id="2530455"/>
    <lineage>
        <taxon>Bacteria</taxon>
        <taxon>Pseudomonadati</taxon>
        <taxon>Bacteroidota</taxon>
        <taxon>Sphingobacteriia</taxon>
        <taxon>Sphingobacteriales</taxon>
        <taxon>Sphingobacteriaceae</taxon>
        <taxon>Pedobacter</taxon>
    </lineage>
</organism>
<reference evidence="4 5" key="1">
    <citation type="submission" date="2019-02" db="EMBL/GenBank/DDBJ databases">
        <title>Pedobacter sp. RP-3-11 sp. nov., isolated from Arctic soil.</title>
        <authorList>
            <person name="Dahal R.H."/>
        </authorList>
    </citation>
    <scope>NUCLEOTIDE SEQUENCE [LARGE SCALE GENOMIC DNA]</scope>
    <source>
        <strain evidence="4 5">RP-3-11</strain>
    </source>
</reference>
<feature type="compositionally biased region" description="Polar residues" evidence="1">
    <location>
        <begin position="121"/>
        <end position="140"/>
    </location>
</feature>
<dbReference type="Proteomes" id="UP000291485">
    <property type="component" value="Unassembled WGS sequence"/>
</dbReference>
<protein>
    <submittedName>
        <fullName evidence="4">Conjugative transposon protein TraM</fullName>
    </submittedName>
</protein>